<dbReference type="Proteomes" id="UP000516160">
    <property type="component" value="Chromosome"/>
</dbReference>
<proteinExistence type="predicted"/>
<dbReference type="NCBIfam" id="TIGR00762">
    <property type="entry name" value="DegV"/>
    <property type="match status" value="1"/>
</dbReference>
<name>A0A7G9W7Q8_ALKCA</name>
<dbReference type="Gene3D" id="3.30.1180.10">
    <property type="match status" value="1"/>
</dbReference>
<keyword evidence="3" id="KW-1185">Reference proteome</keyword>
<accession>A0A7G9W7Q8</accession>
<dbReference type="AlphaFoldDB" id="A0A7G9W7Q8"/>
<dbReference type="GO" id="GO:0008289">
    <property type="term" value="F:lipid binding"/>
    <property type="evidence" value="ECO:0007669"/>
    <property type="project" value="UniProtKB-KW"/>
</dbReference>
<dbReference type="Gene3D" id="3.40.50.10170">
    <property type="match status" value="1"/>
</dbReference>
<dbReference type="PANTHER" id="PTHR33434">
    <property type="entry name" value="DEGV DOMAIN-CONTAINING PROTEIN DR_1986-RELATED"/>
    <property type="match status" value="1"/>
</dbReference>
<dbReference type="InterPro" id="IPR050270">
    <property type="entry name" value="DegV_domain_contain"/>
</dbReference>
<evidence type="ECO:0000313" key="2">
    <source>
        <dbReference type="EMBL" id="QNO14720.1"/>
    </source>
</evidence>
<dbReference type="RefSeq" id="WP_213168646.1">
    <property type="nucleotide sequence ID" value="NZ_CP058559.1"/>
</dbReference>
<dbReference type="InterPro" id="IPR043168">
    <property type="entry name" value="DegV_C"/>
</dbReference>
<evidence type="ECO:0000313" key="3">
    <source>
        <dbReference type="Proteomes" id="UP000516160"/>
    </source>
</evidence>
<dbReference type="KEGG" id="acae:HYG86_07930"/>
<dbReference type="InterPro" id="IPR003797">
    <property type="entry name" value="DegV"/>
</dbReference>
<keyword evidence="1" id="KW-0446">Lipid-binding</keyword>
<dbReference type="PROSITE" id="PS51482">
    <property type="entry name" value="DEGV"/>
    <property type="match status" value="1"/>
</dbReference>
<reference evidence="2 3" key="1">
    <citation type="submission" date="2020-07" db="EMBL/GenBank/DDBJ databases">
        <title>Alkalicella. sp. LB2 genome.</title>
        <authorList>
            <person name="Postec A."/>
            <person name="Quemeneur M."/>
        </authorList>
    </citation>
    <scope>NUCLEOTIDE SEQUENCE [LARGE SCALE GENOMIC DNA]</scope>
    <source>
        <strain evidence="2 3">LB2</strain>
    </source>
</reference>
<evidence type="ECO:0000256" key="1">
    <source>
        <dbReference type="ARBA" id="ARBA00023121"/>
    </source>
</evidence>
<protein>
    <submittedName>
        <fullName evidence="2">DegV family protein</fullName>
    </submittedName>
</protein>
<gene>
    <name evidence="2" type="ORF">HYG86_07930</name>
</gene>
<organism evidence="2 3">
    <name type="scientific">Alkalicella caledoniensis</name>
    <dbReference type="NCBI Taxonomy" id="2731377"/>
    <lineage>
        <taxon>Bacteria</taxon>
        <taxon>Bacillati</taxon>
        <taxon>Bacillota</taxon>
        <taxon>Clostridia</taxon>
        <taxon>Eubacteriales</taxon>
        <taxon>Proteinivoracaceae</taxon>
        <taxon>Alkalicella</taxon>
    </lineage>
</organism>
<sequence length="287" mass="31594">MSVKVVVDSTSYIPEELKKSYDIAVVPLSVVFNEEEVYKENAITNKEFYQKLDGSGVIPKSSQPSIEEVYATFEKIVKRGNSVVGVFISSEMSGTFATAHMVKDMILKNYPEASIELIDSRSNCMQLGYAALTAGRSAKKGMSLQEVVQATKENLKRSRFVFTPDTLEYLKKGGRIGTAQALLGSFLQIKPILTVTDGTTDVITKVRSKKKAIATIIDIFLEDIKKYGFAEGIIHHINCEEEAMEMAEKVKKMIGKTIDICPIGPVIGAHVGPGSLGIAYYTNEDMR</sequence>
<dbReference type="SUPFAM" id="SSF82549">
    <property type="entry name" value="DAK1/DegV-like"/>
    <property type="match status" value="1"/>
</dbReference>
<dbReference type="EMBL" id="CP058559">
    <property type="protein sequence ID" value="QNO14720.1"/>
    <property type="molecule type" value="Genomic_DNA"/>
</dbReference>
<dbReference type="Pfam" id="PF02645">
    <property type="entry name" value="DegV"/>
    <property type="match status" value="1"/>
</dbReference>
<dbReference type="PANTHER" id="PTHR33434:SF2">
    <property type="entry name" value="FATTY ACID-BINDING PROTEIN TM_1468"/>
    <property type="match status" value="1"/>
</dbReference>